<dbReference type="AlphaFoldDB" id="A0AAV3Z8C2"/>
<gene>
    <name evidence="1" type="ORF">PoB_001738600</name>
</gene>
<protein>
    <recommendedName>
        <fullName evidence="3">PiggyBac transposable element-derived protein domain-containing protein</fullName>
    </recommendedName>
</protein>
<evidence type="ECO:0008006" key="3">
    <source>
        <dbReference type="Google" id="ProtNLM"/>
    </source>
</evidence>
<organism evidence="1 2">
    <name type="scientific">Plakobranchus ocellatus</name>
    <dbReference type="NCBI Taxonomy" id="259542"/>
    <lineage>
        <taxon>Eukaryota</taxon>
        <taxon>Metazoa</taxon>
        <taxon>Spiralia</taxon>
        <taxon>Lophotrochozoa</taxon>
        <taxon>Mollusca</taxon>
        <taxon>Gastropoda</taxon>
        <taxon>Heterobranchia</taxon>
        <taxon>Euthyneura</taxon>
        <taxon>Panpulmonata</taxon>
        <taxon>Sacoglossa</taxon>
        <taxon>Placobranchoidea</taxon>
        <taxon>Plakobranchidae</taxon>
        <taxon>Plakobranchus</taxon>
    </lineage>
</organism>
<reference evidence="1 2" key="1">
    <citation type="journal article" date="2021" name="Elife">
        <title>Chloroplast acquisition without the gene transfer in kleptoplastic sea slugs, Plakobranchus ocellatus.</title>
        <authorList>
            <person name="Maeda T."/>
            <person name="Takahashi S."/>
            <person name="Yoshida T."/>
            <person name="Shimamura S."/>
            <person name="Takaki Y."/>
            <person name="Nagai Y."/>
            <person name="Toyoda A."/>
            <person name="Suzuki Y."/>
            <person name="Arimoto A."/>
            <person name="Ishii H."/>
            <person name="Satoh N."/>
            <person name="Nishiyama T."/>
            <person name="Hasebe M."/>
            <person name="Maruyama T."/>
            <person name="Minagawa J."/>
            <person name="Obokata J."/>
            <person name="Shigenobu S."/>
        </authorList>
    </citation>
    <scope>NUCLEOTIDE SEQUENCE [LARGE SCALE GENOMIC DNA]</scope>
</reference>
<evidence type="ECO:0000313" key="1">
    <source>
        <dbReference type="EMBL" id="GFN90880.1"/>
    </source>
</evidence>
<dbReference type="Proteomes" id="UP000735302">
    <property type="component" value="Unassembled WGS sequence"/>
</dbReference>
<sequence>MQAKPSGHCLHRVSTIAALKMLDEMSDEDLGILSDDDSFYSEGRHKSCSSSNSDSDTDLDQDDFTSKKRALRSKVSWKAKGSVTWAQVNVRRKFLFHVDDYISTTSKLDDMSMKWYMDSDNSHLLVAFLDKKAEKNCVAFTNVGDFATQVICNRRGEIIKPVCTNDYNNHMNFMDKKLSLVYSCEA</sequence>
<dbReference type="EMBL" id="BLXT01002074">
    <property type="protein sequence ID" value="GFN90880.1"/>
    <property type="molecule type" value="Genomic_DNA"/>
</dbReference>
<evidence type="ECO:0000313" key="2">
    <source>
        <dbReference type="Proteomes" id="UP000735302"/>
    </source>
</evidence>
<name>A0AAV3Z8C2_9GAST</name>
<proteinExistence type="predicted"/>
<keyword evidence="2" id="KW-1185">Reference proteome</keyword>
<accession>A0AAV3Z8C2</accession>
<comment type="caution">
    <text evidence="1">The sequence shown here is derived from an EMBL/GenBank/DDBJ whole genome shotgun (WGS) entry which is preliminary data.</text>
</comment>